<protein>
    <submittedName>
        <fullName evidence="2">Uncharacterized protein</fullName>
    </submittedName>
</protein>
<evidence type="ECO:0000313" key="2">
    <source>
        <dbReference type="EMBL" id="TNV68697.1"/>
    </source>
</evidence>
<evidence type="ECO:0000313" key="3">
    <source>
        <dbReference type="Proteomes" id="UP000313395"/>
    </source>
</evidence>
<keyword evidence="1" id="KW-0472">Membrane</keyword>
<feature type="transmembrane region" description="Helical" evidence="1">
    <location>
        <begin position="149"/>
        <end position="170"/>
    </location>
</feature>
<gene>
    <name evidence="2" type="ORF">FHK04_10910</name>
</gene>
<dbReference type="AlphaFoldDB" id="A0A5C5E7E0"/>
<dbReference type="Proteomes" id="UP000313395">
    <property type="component" value="Unassembled WGS sequence"/>
</dbReference>
<proteinExistence type="predicted"/>
<accession>A0A5C5E7E0</accession>
<reference evidence="2 3" key="1">
    <citation type="submission" date="2019-06" db="EMBL/GenBank/DDBJ databases">
        <title>Description Trichococcus psychrophilus sp. nov., isolated from a cold spring, by genomic and phenotypic analyses.</title>
        <authorList>
            <person name="Zakharyuk A."/>
        </authorList>
    </citation>
    <scope>NUCLEOTIDE SEQUENCE [LARGE SCALE GENOMIC DNA]</scope>
    <source>
        <strain evidence="2 3">SKBG</strain>
    </source>
</reference>
<feature type="transmembrane region" description="Helical" evidence="1">
    <location>
        <begin position="87"/>
        <end position="106"/>
    </location>
</feature>
<feature type="transmembrane region" description="Helical" evidence="1">
    <location>
        <begin position="37"/>
        <end position="55"/>
    </location>
</feature>
<comment type="caution">
    <text evidence="2">The sequence shown here is derived from an EMBL/GenBank/DDBJ whole genome shotgun (WGS) entry which is preliminary data.</text>
</comment>
<dbReference type="RefSeq" id="WP_140186829.1">
    <property type="nucleotide sequence ID" value="NZ_VENO01000003.1"/>
</dbReference>
<evidence type="ECO:0000256" key="1">
    <source>
        <dbReference type="SAM" id="Phobius"/>
    </source>
</evidence>
<sequence length="212" mass="23659">MYDIFKGGYLNGTRPESDFSLFTGRSKGAIRMTKRKFKWRPLLISIPILFFISFGDQAGTFYTLPIQIFLILLISILLGFKKRATDFMLGNPVSTMLFVSGILNVFAAPGTISTNLLAYASFSLVKIFIGISQDLDEENSPKKDKTKKFISNFAIIAVSYFANIGLYILINKGVRMVVTSDFDLSATDPSLRGTFEDLNVWGNWPSQLSGML</sequence>
<keyword evidence="3" id="KW-1185">Reference proteome</keyword>
<keyword evidence="1" id="KW-0812">Transmembrane</keyword>
<keyword evidence="1" id="KW-1133">Transmembrane helix</keyword>
<feature type="transmembrane region" description="Helical" evidence="1">
    <location>
        <begin position="61"/>
        <end position="80"/>
    </location>
</feature>
<dbReference type="EMBL" id="VENO01000003">
    <property type="protein sequence ID" value="TNV68697.1"/>
    <property type="molecule type" value="Genomic_DNA"/>
</dbReference>
<name>A0A5C5E7E0_9LACT</name>
<organism evidence="2 3">
    <name type="scientific">Trichococcus shcherbakoviae subsp. psychrophilus</name>
    <dbReference type="NCBI Taxonomy" id="2585775"/>
    <lineage>
        <taxon>Bacteria</taxon>
        <taxon>Bacillati</taxon>
        <taxon>Bacillota</taxon>
        <taxon>Bacilli</taxon>
        <taxon>Lactobacillales</taxon>
        <taxon>Carnobacteriaceae</taxon>
        <taxon>Trichococcus</taxon>
    </lineage>
</organism>